<evidence type="ECO:0000256" key="1">
    <source>
        <dbReference type="SAM" id="Phobius"/>
    </source>
</evidence>
<keyword evidence="1" id="KW-0472">Membrane</keyword>
<accession>A0A0A9D8D5</accession>
<dbReference type="EMBL" id="GBRH01215970">
    <property type="protein sequence ID" value="JAD81925.1"/>
    <property type="molecule type" value="Transcribed_RNA"/>
</dbReference>
<proteinExistence type="predicted"/>
<evidence type="ECO:0000313" key="2">
    <source>
        <dbReference type="EMBL" id="JAD81925.1"/>
    </source>
</evidence>
<name>A0A0A9D8D5_ARUDO</name>
<keyword evidence="1" id="KW-0812">Transmembrane</keyword>
<keyword evidence="1" id="KW-1133">Transmembrane helix</keyword>
<dbReference type="AlphaFoldDB" id="A0A0A9D8D5"/>
<protein>
    <submittedName>
        <fullName evidence="2">Uncharacterized protein</fullName>
    </submittedName>
</protein>
<organism evidence="2">
    <name type="scientific">Arundo donax</name>
    <name type="common">Giant reed</name>
    <name type="synonym">Donax arundinaceus</name>
    <dbReference type="NCBI Taxonomy" id="35708"/>
    <lineage>
        <taxon>Eukaryota</taxon>
        <taxon>Viridiplantae</taxon>
        <taxon>Streptophyta</taxon>
        <taxon>Embryophyta</taxon>
        <taxon>Tracheophyta</taxon>
        <taxon>Spermatophyta</taxon>
        <taxon>Magnoliopsida</taxon>
        <taxon>Liliopsida</taxon>
        <taxon>Poales</taxon>
        <taxon>Poaceae</taxon>
        <taxon>PACMAD clade</taxon>
        <taxon>Arundinoideae</taxon>
        <taxon>Arundineae</taxon>
        <taxon>Arundo</taxon>
    </lineage>
</organism>
<reference evidence="2" key="1">
    <citation type="submission" date="2014-09" db="EMBL/GenBank/DDBJ databases">
        <authorList>
            <person name="Magalhaes I.L.F."/>
            <person name="Oliveira U."/>
            <person name="Santos F.R."/>
            <person name="Vidigal T.H.D.A."/>
            <person name="Brescovit A.D."/>
            <person name="Santos A.J."/>
        </authorList>
    </citation>
    <scope>NUCLEOTIDE SEQUENCE</scope>
    <source>
        <tissue evidence="2">Shoot tissue taken approximately 20 cm above the soil surface</tissue>
    </source>
</reference>
<feature type="transmembrane region" description="Helical" evidence="1">
    <location>
        <begin position="20"/>
        <end position="47"/>
    </location>
</feature>
<reference evidence="2" key="2">
    <citation type="journal article" date="2015" name="Data Brief">
        <title>Shoot transcriptome of the giant reed, Arundo donax.</title>
        <authorList>
            <person name="Barrero R.A."/>
            <person name="Guerrero F.D."/>
            <person name="Moolhuijzen P."/>
            <person name="Goolsby J.A."/>
            <person name="Tidwell J."/>
            <person name="Bellgard S.E."/>
            <person name="Bellgard M.I."/>
        </authorList>
    </citation>
    <scope>NUCLEOTIDE SEQUENCE</scope>
    <source>
        <tissue evidence="2">Shoot tissue taken approximately 20 cm above the soil surface</tissue>
    </source>
</reference>
<sequence>MPVTHDTCPELLFPVTFHVVVLLIASSMKIVKLRFFGICAVVTMLWYA</sequence>